<feature type="region of interest" description="Disordered" evidence="1">
    <location>
        <begin position="156"/>
        <end position="184"/>
    </location>
</feature>
<feature type="compositionally biased region" description="Polar residues" evidence="1">
    <location>
        <begin position="299"/>
        <end position="323"/>
    </location>
</feature>
<proteinExistence type="predicted"/>
<feature type="region of interest" description="Disordered" evidence="1">
    <location>
        <begin position="299"/>
        <end position="358"/>
    </location>
</feature>
<dbReference type="EMBL" id="CASHTH010003506">
    <property type="protein sequence ID" value="CAI8045846.1"/>
    <property type="molecule type" value="Genomic_DNA"/>
</dbReference>
<dbReference type="Gene3D" id="2.30.29.30">
    <property type="entry name" value="Pleckstrin-homology domain (PH domain)/Phosphotyrosine-binding domain (PTB)"/>
    <property type="match status" value="1"/>
</dbReference>
<organism evidence="3 4">
    <name type="scientific">Geodia barretti</name>
    <name type="common">Barrett's horny sponge</name>
    <dbReference type="NCBI Taxonomy" id="519541"/>
    <lineage>
        <taxon>Eukaryota</taxon>
        <taxon>Metazoa</taxon>
        <taxon>Porifera</taxon>
        <taxon>Demospongiae</taxon>
        <taxon>Heteroscleromorpha</taxon>
        <taxon>Tetractinellida</taxon>
        <taxon>Astrophorina</taxon>
        <taxon>Geodiidae</taxon>
        <taxon>Geodia</taxon>
    </lineage>
</organism>
<feature type="region of interest" description="Disordered" evidence="1">
    <location>
        <begin position="414"/>
        <end position="459"/>
    </location>
</feature>
<feature type="region of interest" description="Disordered" evidence="1">
    <location>
        <begin position="498"/>
        <end position="518"/>
    </location>
</feature>
<accession>A0AA35TF89</accession>
<feature type="compositionally biased region" description="Basic and acidic residues" evidence="1">
    <location>
        <begin position="324"/>
        <end position="336"/>
    </location>
</feature>
<gene>
    <name evidence="3" type="ORF">GBAR_LOCUS25346</name>
</gene>
<keyword evidence="4" id="KW-1185">Reference proteome</keyword>
<protein>
    <recommendedName>
        <fullName evidence="2">WH1 domain-containing protein</fullName>
    </recommendedName>
</protein>
<name>A0AA35TF89_GEOBA</name>
<reference evidence="3" key="1">
    <citation type="submission" date="2023-03" db="EMBL/GenBank/DDBJ databases">
        <authorList>
            <person name="Steffen K."/>
            <person name="Cardenas P."/>
        </authorList>
    </citation>
    <scope>NUCLEOTIDE SEQUENCE</scope>
</reference>
<evidence type="ECO:0000259" key="2">
    <source>
        <dbReference type="PROSITE" id="PS50229"/>
    </source>
</evidence>
<feature type="compositionally biased region" description="Basic residues" evidence="1">
    <location>
        <begin position="169"/>
        <end position="178"/>
    </location>
</feature>
<feature type="region of interest" description="Disordered" evidence="1">
    <location>
        <begin position="273"/>
        <end position="292"/>
    </location>
</feature>
<evidence type="ECO:0000313" key="3">
    <source>
        <dbReference type="EMBL" id="CAI8045846.1"/>
    </source>
</evidence>
<feature type="compositionally biased region" description="Polar residues" evidence="1">
    <location>
        <begin position="338"/>
        <end position="358"/>
    </location>
</feature>
<evidence type="ECO:0000313" key="4">
    <source>
        <dbReference type="Proteomes" id="UP001174909"/>
    </source>
</evidence>
<feature type="compositionally biased region" description="Polar residues" evidence="1">
    <location>
        <begin position="499"/>
        <end position="518"/>
    </location>
</feature>
<dbReference type="Proteomes" id="UP001174909">
    <property type="component" value="Unassembled WGS sequence"/>
</dbReference>
<evidence type="ECO:0000256" key="1">
    <source>
        <dbReference type="SAM" id="MobiDB-lite"/>
    </source>
</evidence>
<dbReference type="InterPro" id="IPR011993">
    <property type="entry name" value="PH-like_dom_sf"/>
</dbReference>
<sequence length="568" mass="62598">MSAEKRTSLLLPYDAVFRIEVSLSSQSTSAIVMRTTARLYSLEGVQSSRPRVGDAEWRSVAYGAPCIQLIRLGSGENSTLFSIRVVIAEVESGIALWEGVVHGNCRYGAMQKNFHTFISSDSTYAIQFVNEQEAERMLESMQDLLSQQQQMGRITEQTQMDSQPAVFKKPSRPPRRLSKKDISSPCNFKHVSGITMQRTLSCEQELRGTIQRKMRSLSLSNLSRSKGGEETTDGKVVAKRTLRRVKTVGRQGSPEVGGADMRRTEVQRMSLPSHFRQKERRPLTATSFVPPSFRLNRALSQSSGDIPSGQSYSTPEPHPQSTRNIERRHTMKEHRPINYNQAPPTRANVTTSSETALHQSPVHEARAQVQHLAIESSDIVGWTTDGRLIVQMPANQGMPEVGQFAQDQSFPQLKHGSSDILAPPVQQSSQKAPPKSLQHSVSDKTIRNRPLPPTPLDMVMPNSAVAARTRPVLTATQVPVTTTLTNGPFGNTYRPSFPPSTTNVEPFLSHTTSGAPSVSLSATNEVLPRPASHTHSDSVEASLQEVTDQMSRALAQFDDLLGVVQTSL</sequence>
<comment type="caution">
    <text evidence="3">The sequence shown here is derived from an EMBL/GenBank/DDBJ whole genome shotgun (WGS) entry which is preliminary data.</text>
</comment>
<dbReference type="AlphaFoldDB" id="A0AA35TF89"/>
<dbReference type="Pfam" id="PF00568">
    <property type="entry name" value="WH1"/>
    <property type="match status" value="1"/>
</dbReference>
<dbReference type="InterPro" id="IPR000697">
    <property type="entry name" value="WH1/EVH1_dom"/>
</dbReference>
<feature type="domain" description="WH1" evidence="2">
    <location>
        <begin position="24"/>
        <end position="148"/>
    </location>
</feature>
<dbReference type="PROSITE" id="PS50229">
    <property type="entry name" value="WH1"/>
    <property type="match status" value="1"/>
</dbReference>
<dbReference type="SUPFAM" id="SSF50729">
    <property type="entry name" value="PH domain-like"/>
    <property type="match status" value="1"/>
</dbReference>